<keyword evidence="8 14" id="KW-0808">Transferase</keyword>
<evidence type="ECO:0000259" key="13">
    <source>
        <dbReference type="Pfam" id="PF13632"/>
    </source>
</evidence>
<comment type="pathway">
    <text evidence="2">Glycan metabolism; osmoregulated periplasmic glucan (OPG) biosynthesis.</text>
</comment>
<dbReference type="InterPro" id="IPR001173">
    <property type="entry name" value="Glyco_trans_2-like"/>
</dbReference>
<dbReference type="NCBIfam" id="NF003962">
    <property type="entry name" value="PRK05454.2-5"/>
    <property type="match status" value="1"/>
</dbReference>
<dbReference type="PANTHER" id="PTHR43867:SF5">
    <property type="entry name" value="GLUCANS BIOSYNTHESIS GLUCOSYLTRANSFERASE H"/>
    <property type="match status" value="1"/>
</dbReference>
<feature type="transmembrane region" description="Helical" evidence="12">
    <location>
        <begin position="379"/>
        <end position="404"/>
    </location>
</feature>
<keyword evidence="15" id="KW-1185">Reference proteome</keyword>
<evidence type="ECO:0000256" key="12">
    <source>
        <dbReference type="SAM" id="Phobius"/>
    </source>
</evidence>
<feature type="transmembrane region" description="Helical" evidence="12">
    <location>
        <begin position="456"/>
        <end position="483"/>
    </location>
</feature>
<gene>
    <name evidence="14" type="ORF">C8N35_101483</name>
</gene>
<dbReference type="SUPFAM" id="SSF53448">
    <property type="entry name" value="Nucleotide-diphospho-sugar transferases"/>
    <property type="match status" value="1"/>
</dbReference>
<evidence type="ECO:0000256" key="9">
    <source>
        <dbReference type="ARBA" id="ARBA00022692"/>
    </source>
</evidence>
<comment type="caution">
    <text evidence="14">The sequence shown here is derived from an EMBL/GenBank/DDBJ whole genome shotgun (WGS) entry which is preliminary data.</text>
</comment>
<dbReference type="PANTHER" id="PTHR43867">
    <property type="entry name" value="CELLULOSE SYNTHASE CATALYTIC SUBUNIT A [UDP-FORMING]"/>
    <property type="match status" value="1"/>
</dbReference>
<keyword evidence="7" id="KW-0328">Glycosyltransferase</keyword>
<evidence type="ECO:0000256" key="10">
    <source>
        <dbReference type="ARBA" id="ARBA00022989"/>
    </source>
</evidence>
<keyword evidence="11 12" id="KW-0472">Membrane</keyword>
<evidence type="ECO:0000256" key="6">
    <source>
        <dbReference type="ARBA" id="ARBA00022519"/>
    </source>
</evidence>
<accession>A0A2T5VFC0</accession>
<evidence type="ECO:0000256" key="2">
    <source>
        <dbReference type="ARBA" id="ARBA00005001"/>
    </source>
</evidence>
<evidence type="ECO:0000256" key="4">
    <source>
        <dbReference type="ARBA" id="ARBA00020585"/>
    </source>
</evidence>
<reference evidence="14 15" key="1">
    <citation type="submission" date="2018-04" db="EMBL/GenBank/DDBJ databases">
        <title>Genomic Encyclopedia of Archaeal and Bacterial Type Strains, Phase II (KMG-II): from individual species to whole genera.</title>
        <authorList>
            <person name="Goeker M."/>
        </authorList>
    </citation>
    <scope>NUCLEOTIDE SEQUENCE [LARGE SCALE GENOMIC DNA]</scope>
    <source>
        <strain evidence="14 15">DSM 23382</strain>
    </source>
</reference>
<dbReference type="InterPro" id="IPR050321">
    <property type="entry name" value="Glycosyltr_2/OpgH_subfam"/>
</dbReference>
<feature type="transmembrane region" description="Helical" evidence="12">
    <location>
        <begin position="56"/>
        <end position="81"/>
    </location>
</feature>
<dbReference type="NCBIfam" id="NF003958">
    <property type="entry name" value="PRK05454.2-1"/>
    <property type="match status" value="1"/>
</dbReference>
<keyword evidence="9 12" id="KW-0812">Transmembrane</keyword>
<keyword evidence="10 12" id="KW-1133">Transmembrane helix</keyword>
<dbReference type="InterPro" id="IPR029044">
    <property type="entry name" value="Nucleotide-diphossugar_trans"/>
</dbReference>
<keyword evidence="6" id="KW-0997">Cell inner membrane</keyword>
<feature type="transmembrane region" description="Helical" evidence="12">
    <location>
        <begin position="517"/>
        <end position="542"/>
    </location>
</feature>
<keyword evidence="5" id="KW-1003">Cell membrane</keyword>
<evidence type="ECO:0000256" key="7">
    <source>
        <dbReference type="ARBA" id="ARBA00022676"/>
    </source>
</evidence>
<evidence type="ECO:0000313" key="14">
    <source>
        <dbReference type="EMBL" id="PTW62440.1"/>
    </source>
</evidence>
<evidence type="ECO:0000256" key="5">
    <source>
        <dbReference type="ARBA" id="ARBA00022475"/>
    </source>
</evidence>
<dbReference type="GO" id="GO:0005886">
    <property type="term" value="C:plasma membrane"/>
    <property type="evidence" value="ECO:0007669"/>
    <property type="project" value="UniProtKB-SubCell"/>
</dbReference>
<protein>
    <recommendedName>
        <fullName evidence="4">Glucans biosynthesis glucosyltransferase H</fullName>
    </recommendedName>
</protein>
<comment type="subcellular location">
    <subcellularLocation>
        <location evidence="1">Cell inner membrane</location>
        <topology evidence="1">Multi-pass membrane protein</topology>
    </subcellularLocation>
</comment>
<organism evidence="14 15">
    <name type="scientific">Breoghania corrubedonensis</name>
    <dbReference type="NCBI Taxonomy" id="665038"/>
    <lineage>
        <taxon>Bacteria</taxon>
        <taxon>Pseudomonadati</taxon>
        <taxon>Pseudomonadota</taxon>
        <taxon>Alphaproteobacteria</taxon>
        <taxon>Hyphomicrobiales</taxon>
        <taxon>Stappiaceae</taxon>
        <taxon>Breoghania</taxon>
    </lineage>
</organism>
<feature type="domain" description="Glycosyltransferase 2-like" evidence="13">
    <location>
        <begin position="208"/>
        <end position="426"/>
    </location>
</feature>
<dbReference type="EMBL" id="QAYG01000001">
    <property type="protein sequence ID" value="PTW62440.1"/>
    <property type="molecule type" value="Genomic_DNA"/>
</dbReference>
<name>A0A2T5VFC0_9HYPH</name>
<dbReference type="Pfam" id="PF13632">
    <property type="entry name" value="Glyco_trans_2_3"/>
    <property type="match status" value="1"/>
</dbReference>
<proteinExistence type="inferred from homology"/>
<evidence type="ECO:0000256" key="3">
    <source>
        <dbReference type="ARBA" id="ARBA00009337"/>
    </source>
</evidence>
<evidence type="ECO:0000256" key="11">
    <source>
        <dbReference type="ARBA" id="ARBA00023136"/>
    </source>
</evidence>
<evidence type="ECO:0000256" key="8">
    <source>
        <dbReference type="ARBA" id="ARBA00022679"/>
    </source>
</evidence>
<feature type="transmembrane region" description="Helical" evidence="12">
    <location>
        <begin position="24"/>
        <end position="44"/>
    </location>
</feature>
<dbReference type="Proteomes" id="UP000244081">
    <property type="component" value="Unassembled WGS sequence"/>
</dbReference>
<comment type="similarity">
    <text evidence="3">Belongs to the glycosyltransferase 2 family. OpgH subfamily.</text>
</comment>
<dbReference type="GO" id="GO:0016758">
    <property type="term" value="F:hexosyltransferase activity"/>
    <property type="evidence" value="ECO:0007669"/>
    <property type="project" value="TreeGrafter"/>
</dbReference>
<dbReference type="Gene3D" id="3.90.550.10">
    <property type="entry name" value="Spore Coat Polysaccharide Biosynthesis Protein SpsA, Chain A"/>
    <property type="match status" value="1"/>
</dbReference>
<feature type="transmembrane region" description="Helical" evidence="12">
    <location>
        <begin position="416"/>
        <end position="435"/>
    </location>
</feature>
<evidence type="ECO:0000313" key="15">
    <source>
        <dbReference type="Proteomes" id="UP000244081"/>
    </source>
</evidence>
<evidence type="ECO:0000256" key="1">
    <source>
        <dbReference type="ARBA" id="ARBA00004429"/>
    </source>
</evidence>
<sequence length="610" mass="66988">MSLADASRDRSSPSSHSRMVGRRVFFAALVGVSLFGLAALMFAAMRRGGILPVEGVLLALFLVTLPWLVIGFWNAMIGLALMRFSRNPAASVNPLLRDEDPAAALTTSTAILVCLRNEEIDGVFRNVETMLEGMLLEGVCSHFHLYLLSDSSWQDIIEQEERLAVSLKARWGGDISVTYRRREDNHAFKSGNIRDFCERWGAAHDFALVLDADSYMDASAIRRLVRLMQRHETVGILQSLVVGLPTMSAFARIFQFGMRLGMRSYTLGSAWWQGDCGPYWGHNALIRLKPFIEHCHLPELSGRGPLSGPVLSHDQVEAVLMRRAGYEVRVIPEEGGSFEQNPPDLIEFIRRDLRWCHGNMQYLKLLGLKDLRPVSRMQLVLAILMFAGSPAWVAFMVLSAGLAIVYDDATRNFDPVLGGALFACVMTMVFAPKLATVADILATRARRKAFGGTWRILTSVVGEIVFSMLLAPVMAIAHTVFIAKLSLGRGGTWSAQRRGLHAVPYASAIRRLWPQTLFGVAGVVWFSSFVAPILVPALPVILGPLVAIPVARFTASLAWGHAARASGLWRIPEESAPTSDLLKLALPALPPAEALREPVAGYPKAPQAAE</sequence>
<dbReference type="AlphaFoldDB" id="A0A2T5VFC0"/>